<dbReference type="EMBL" id="QZDT01000041">
    <property type="protein sequence ID" value="NBJ94507.1"/>
    <property type="molecule type" value="Genomic_DNA"/>
</dbReference>
<evidence type="ECO:0000313" key="1">
    <source>
        <dbReference type="EMBL" id="NBJ94507.1"/>
    </source>
</evidence>
<reference evidence="1" key="1">
    <citation type="submission" date="2018-09" db="EMBL/GenBank/DDBJ databases">
        <title>Murine metabolic-syndrome-specific gut microbial biobank.</title>
        <authorList>
            <person name="Liu C."/>
        </authorList>
    </citation>
    <scope>NUCLEOTIDE SEQUENCE</scope>
    <source>
        <strain evidence="1">D42-62</strain>
    </source>
</reference>
<protein>
    <submittedName>
        <fullName evidence="1">Uncharacterized protein</fullName>
    </submittedName>
</protein>
<comment type="caution">
    <text evidence="1">The sequence shown here is derived from an EMBL/GenBank/DDBJ whole genome shotgun (WGS) entry which is preliminary data.</text>
</comment>
<name>A0A9X5BK75_9FIRM</name>
<gene>
    <name evidence="1" type="ORF">D5281_18465</name>
</gene>
<keyword evidence="2" id="KW-1185">Reference proteome</keyword>
<organism evidence="1 2">
    <name type="scientific">Parablautia muri</name>
    <dbReference type="NCBI Taxonomy" id="2320879"/>
    <lineage>
        <taxon>Bacteria</taxon>
        <taxon>Bacillati</taxon>
        <taxon>Bacillota</taxon>
        <taxon>Clostridia</taxon>
        <taxon>Lachnospirales</taxon>
        <taxon>Lachnospiraceae</taxon>
        <taxon>Parablautia</taxon>
    </lineage>
</organism>
<accession>A0A9X5BK75</accession>
<dbReference type="Proteomes" id="UP001154420">
    <property type="component" value="Unassembled WGS sequence"/>
</dbReference>
<evidence type="ECO:0000313" key="2">
    <source>
        <dbReference type="Proteomes" id="UP001154420"/>
    </source>
</evidence>
<sequence length="119" mass="13982">MRQIPHRWGKGGIYFYPGVKVIKISQRHRRLFPNDAIGIWVLTGKSIEEWLKIKGFKAWWGSSRWVVGPAFSCFWMPLIGWRLGKKSYYQAKVGSFRDSIRVLRDSIRVSVFVWSFACL</sequence>
<proteinExistence type="predicted"/>
<dbReference type="AlphaFoldDB" id="A0A9X5BK75"/>